<feature type="compositionally biased region" description="Polar residues" evidence="1">
    <location>
        <begin position="1"/>
        <end position="10"/>
    </location>
</feature>
<feature type="region of interest" description="Disordered" evidence="1">
    <location>
        <begin position="1"/>
        <end position="30"/>
    </location>
</feature>
<dbReference type="Proteomes" id="UP000483094">
    <property type="component" value="Unassembled WGS sequence"/>
</dbReference>
<name>A0A6G2DFV4_STREE</name>
<evidence type="ECO:0000256" key="1">
    <source>
        <dbReference type="SAM" id="MobiDB-lite"/>
    </source>
</evidence>
<accession>A0A6G2DFV4</accession>
<keyword evidence="2" id="KW-0645">Protease</keyword>
<evidence type="ECO:0000313" key="3">
    <source>
        <dbReference type="Proteomes" id="UP000483094"/>
    </source>
</evidence>
<dbReference type="GO" id="GO:0006508">
    <property type="term" value="P:proteolysis"/>
    <property type="evidence" value="ECO:0007669"/>
    <property type="project" value="UniProtKB-KW"/>
</dbReference>
<feature type="non-terminal residue" evidence="2">
    <location>
        <position position="90"/>
    </location>
</feature>
<dbReference type="GO" id="GO:0008233">
    <property type="term" value="F:peptidase activity"/>
    <property type="evidence" value="ECO:0007669"/>
    <property type="project" value="UniProtKB-KW"/>
</dbReference>
<feature type="region of interest" description="Disordered" evidence="1">
    <location>
        <begin position="69"/>
        <end position="90"/>
    </location>
</feature>
<organism evidence="2 3">
    <name type="scientific">Streptococcus pneumoniae</name>
    <dbReference type="NCBI Taxonomy" id="1313"/>
    <lineage>
        <taxon>Bacteria</taxon>
        <taxon>Bacillati</taxon>
        <taxon>Bacillota</taxon>
        <taxon>Bacilli</taxon>
        <taxon>Lactobacillales</taxon>
        <taxon>Streptococcaceae</taxon>
        <taxon>Streptococcus</taxon>
    </lineage>
</organism>
<keyword evidence="2" id="KW-0378">Hydrolase</keyword>
<comment type="caution">
    <text evidence="2">The sequence shown here is derived from an EMBL/GenBank/DDBJ whole genome shotgun (WGS) entry which is preliminary data.</text>
</comment>
<proteinExistence type="predicted"/>
<dbReference type="AlphaFoldDB" id="A0A6G2DFV4"/>
<feature type="non-terminal residue" evidence="2">
    <location>
        <position position="1"/>
    </location>
</feature>
<feature type="compositionally biased region" description="Basic and acidic residues" evidence="1">
    <location>
        <begin position="81"/>
        <end position="90"/>
    </location>
</feature>
<feature type="compositionally biased region" description="Basic and acidic residues" evidence="1">
    <location>
        <begin position="13"/>
        <end position="30"/>
    </location>
</feature>
<sequence length="90" mass="10445">ITHTQTSESFSESDEKQVDYSNKNQEEVDQNKFRIQIDKTELFVTTDKHLEKNCCKLELEPQINNDIVNSESNNLLGEDNLDNKIKENVS</sequence>
<dbReference type="EMBL" id="WNHQ01002144">
    <property type="protein sequence ID" value="MTV75423.1"/>
    <property type="molecule type" value="Genomic_DNA"/>
</dbReference>
<reference evidence="2 3" key="1">
    <citation type="submission" date="2019-11" db="EMBL/GenBank/DDBJ databases">
        <title>Growth characteristics of pneumococcus vary with the chemical composition of the capsule and with environmental conditions.</title>
        <authorList>
            <person name="Tothpal A."/>
            <person name="Desobry K."/>
            <person name="Joshi S."/>
            <person name="Wyllie A.L."/>
            <person name="Weinberger D.M."/>
        </authorList>
    </citation>
    <scope>NUCLEOTIDE SEQUENCE [LARGE SCALE GENOMIC DNA]</scope>
    <source>
        <strain evidence="3">pnumococcus19F</strain>
    </source>
</reference>
<gene>
    <name evidence="2" type="ORF">GM540_15925</name>
</gene>
<protein>
    <submittedName>
        <fullName evidence="2">Serine protease</fullName>
    </submittedName>
</protein>
<evidence type="ECO:0000313" key="2">
    <source>
        <dbReference type="EMBL" id="MTV75423.1"/>
    </source>
</evidence>